<name>A0A1Y3YZQ2_9BACE</name>
<sequence>MVNKILSNFQRTTGLFSSLLYTKLFCVLFLGLSCMGNKGVKKHEIT</sequence>
<reference evidence="4" key="1">
    <citation type="submission" date="2017-04" db="EMBL/GenBank/DDBJ databases">
        <title>Function of individual gut microbiota members based on whole genome sequencing of pure cultures obtained from chicken caecum.</title>
        <authorList>
            <person name="Medvecky M."/>
            <person name="Cejkova D."/>
            <person name="Polansky O."/>
            <person name="Karasova D."/>
            <person name="Kubasova T."/>
            <person name="Cizek A."/>
            <person name="Rychlik I."/>
        </authorList>
    </citation>
    <scope>NUCLEOTIDE SEQUENCE [LARGE SCALE GENOMIC DNA]</scope>
    <source>
        <strain evidence="4">An43</strain>
    </source>
</reference>
<keyword evidence="1" id="KW-1133">Transmembrane helix</keyword>
<evidence type="ECO:0000259" key="2">
    <source>
        <dbReference type="Pfam" id="PF14293"/>
    </source>
</evidence>
<evidence type="ECO:0000256" key="1">
    <source>
        <dbReference type="SAM" id="Phobius"/>
    </source>
</evidence>
<dbReference type="Proteomes" id="UP000195386">
    <property type="component" value="Unassembled WGS sequence"/>
</dbReference>
<keyword evidence="1" id="KW-0812">Transmembrane</keyword>
<dbReference type="EMBL" id="NFII01000001">
    <property type="protein sequence ID" value="OUO03207.1"/>
    <property type="molecule type" value="Genomic_DNA"/>
</dbReference>
<evidence type="ECO:0000313" key="3">
    <source>
        <dbReference type="EMBL" id="OUO03207.1"/>
    </source>
</evidence>
<dbReference type="Pfam" id="PF14293">
    <property type="entry name" value="YWFCY"/>
    <property type="match status" value="1"/>
</dbReference>
<organism evidence="3 4">
    <name type="scientific">Bacteroides clarus</name>
    <dbReference type="NCBI Taxonomy" id="626929"/>
    <lineage>
        <taxon>Bacteria</taxon>
        <taxon>Pseudomonadati</taxon>
        <taxon>Bacteroidota</taxon>
        <taxon>Bacteroidia</taxon>
        <taxon>Bacteroidales</taxon>
        <taxon>Bacteroidaceae</taxon>
        <taxon>Bacteroides</taxon>
    </lineage>
</organism>
<accession>A0A1Y3YZQ2</accession>
<dbReference type="PROSITE" id="PS51257">
    <property type="entry name" value="PROKAR_LIPOPROTEIN"/>
    <property type="match status" value="1"/>
</dbReference>
<evidence type="ECO:0000313" key="4">
    <source>
        <dbReference type="Proteomes" id="UP000195386"/>
    </source>
</evidence>
<comment type="caution">
    <text evidence="3">The sequence shown here is derived from an EMBL/GenBank/DDBJ whole genome shotgun (WGS) entry which is preliminary data.</text>
</comment>
<keyword evidence="1" id="KW-0472">Membrane</keyword>
<protein>
    <submittedName>
        <fullName evidence="3">Conjugal transfer protein TraG</fullName>
    </submittedName>
</protein>
<feature type="transmembrane region" description="Helical" evidence="1">
    <location>
        <begin position="12"/>
        <end position="32"/>
    </location>
</feature>
<dbReference type="AlphaFoldDB" id="A0A1Y3YZQ2"/>
<gene>
    <name evidence="3" type="ORF">B5F97_01980</name>
</gene>
<feature type="domain" description="YWFCY" evidence="2">
    <location>
        <begin position="1"/>
        <end position="46"/>
    </location>
</feature>
<proteinExistence type="predicted"/>
<dbReference type="InterPro" id="IPR025988">
    <property type="entry name" value="YWFCY_dom"/>
</dbReference>